<accession>A0A0D3FN98</accession>
<feature type="region of interest" description="Disordered" evidence="1">
    <location>
        <begin position="34"/>
        <end position="72"/>
    </location>
</feature>
<dbReference type="EnsemblPlants" id="OBART03G31960.1">
    <property type="protein sequence ID" value="OBART03G31960.1"/>
    <property type="gene ID" value="OBART03G31960"/>
</dbReference>
<evidence type="ECO:0000313" key="2">
    <source>
        <dbReference type="EnsemblPlants" id="OBART03G31960.1"/>
    </source>
</evidence>
<keyword evidence="3" id="KW-1185">Reference proteome</keyword>
<evidence type="ECO:0000313" key="3">
    <source>
        <dbReference type="Proteomes" id="UP000026960"/>
    </source>
</evidence>
<dbReference type="Proteomes" id="UP000026960">
    <property type="component" value="Chromosome 3"/>
</dbReference>
<organism evidence="2">
    <name type="scientific">Oryza barthii</name>
    <dbReference type="NCBI Taxonomy" id="65489"/>
    <lineage>
        <taxon>Eukaryota</taxon>
        <taxon>Viridiplantae</taxon>
        <taxon>Streptophyta</taxon>
        <taxon>Embryophyta</taxon>
        <taxon>Tracheophyta</taxon>
        <taxon>Spermatophyta</taxon>
        <taxon>Magnoliopsida</taxon>
        <taxon>Liliopsida</taxon>
        <taxon>Poales</taxon>
        <taxon>Poaceae</taxon>
        <taxon>BOP clade</taxon>
        <taxon>Oryzoideae</taxon>
        <taxon>Oryzeae</taxon>
        <taxon>Oryzinae</taxon>
        <taxon>Oryza</taxon>
    </lineage>
</organism>
<sequence>MAAARAAVSFGMHMHVELRLVSCLGAHLRSCVRRRSLNDDGKPRNSPAAMDGVGSLRASGCQGKEGDNSKPI</sequence>
<protein>
    <submittedName>
        <fullName evidence="2">Uncharacterized protein</fullName>
    </submittedName>
</protein>
<dbReference type="HOGENOM" id="CLU_2726155_0_0_1"/>
<dbReference type="Gramene" id="OBART03G31960.1">
    <property type="protein sequence ID" value="OBART03G31960.1"/>
    <property type="gene ID" value="OBART03G31960"/>
</dbReference>
<evidence type="ECO:0000256" key="1">
    <source>
        <dbReference type="SAM" id="MobiDB-lite"/>
    </source>
</evidence>
<reference evidence="2" key="1">
    <citation type="journal article" date="2009" name="Rice">
        <title>De Novo Next Generation Sequencing of Plant Genomes.</title>
        <authorList>
            <person name="Rounsley S."/>
            <person name="Marri P.R."/>
            <person name="Yu Y."/>
            <person name="He R."/>
            <person name="Sisneros N."/>
            <person name="Goicoechea J.L."/>
            <person name="Lee S.J."/>
            <person name="Angelova A."/>
            <person name="Kudrna D."/>
            <person name="Luo M."/>
            <person name="Affourtit J."/>
            <person name="Desany B."/>
            <person name="Knight J."/>
            <person name="Niazi F."/>
            <person name="Egholm M."/>
            <person name="Wing R.A."/>
        </authorList>
    </citation>
    <scope>NUCLEOTIDE SEQUENCE [LARGE SCALE GENOMIC DNA]</scope>
    <source>
        <strain evidence="2">cv. IRGC 105608</strain>
    </source>
</reference>
<name>A0A0D3FN98_9ORYZ</name>
<proteinExistence type="predicted"/>
<reference evidence="2" key="2">
    <citation type="submission" date="2015-03" db="UniProtKB">
        <authorList>
            <consortium name="EnsemblPlants"/>
        </authorList>
    </citation>
    <scope>IDENTIFICATION</scope>
</reference>
<dbReference type="AlphaFoldDB" id="A0A0D3FN98"/>